<dbReference type="InterPro" id="IPR013155">
    <property type="entry name" value="M/V/L/I-tRNA-synth_anticd-bd"/>
</dbReference>
<feature type="domain" description="Methionyl/Valyl/Leucyl/Isoleucyl-tRNA synthetase anticodon-binding" evidence="9">
    <location>
        <begin position="245"/>
        <end position="355"/>
    </location>
</feature>
<evidence type="ECO:0000256" key="7">
    <source>
        <dbReference type="ARBA" id="ARBA00023146"/>
    </source>
</evidence>
<dbReference type="PANTHER" id="PTHR43740:SF2">
    <property type="entry name" value="LEUCINE--TRNA LIGASE, MITOCHONDRIAL"/>
    <property type="match status" value="1"/>
</dbReference>
<dbReference type="AlphaFoldDB" id="A0A5J4QRL2"/>
<dbReference type="InterPro" id="IPR009080">
    <property type="entry name" value="tRNAsynth_Ia_anticodon-bd"/>
</dbReference>
<dbReference type="SUPFAM" id="SSF52374">
    <property type="entry name" value="Nucleotidylyl transferase"/>
    <property type="match status" value="1"/>
</dbReference>
<feature type="non-terminal residue" evidence="10">
    <location>
        <position position="1"/>
    </location>
</feature>
<protein>
    <recommendedName>
        <fullName evidence="2">leucine--tRNA ligase</fullName>
        <ecNumber evidence="2">6.1.1.4</ecNumber>
    </recommendedName>
</protein>
<dbReference type="Gene3D" id="3.40.50.620">
    <property type="entry name" value="HUPs"/>
    <property type="match status" value="1"/>
</dbReference>
<comment type="caution">
    <text evidence="10">The sequence shown here is derived from an EMBL/GenBank/DDBJ whole genome shotgun (WGS) entry which is preliminary data.</text>
</comment>
<keyword evidence="5" id="KW-0067">ATP-binding</keyword>
<sequence>DQITVFPLELCTMPGFAGSSAYYLRYMNPKNRIYLASPQAINYWQNVDLYVGGTEHATGHLIYSRFWNKFLHDIGVSVTEEPFKKLINQGMIQGRSNFVYRIKNTNTFVSLNKKEDYEVTPLHVDVNMVSNDVLDVEAFKTWRPEYATAEFVFENDGRYLCGYAVEKMSKSMFNVVNPDTIVGKYGADTLRMYEMFLGPVEQSKPWDTNGIDGVYRFIRKLWGLFYDKSGTFIVKNLPATKEEWKVIHKLIKKVTEDIEHFSFNTSISAFMICVNEWQTMKCNKKEVLNLLTIILSPFAPYISEELWAALGNTGSVCDARWPEYKEEYLKEDVVTYTVSFDGRTRFTMEFAVDADANTVQEAVLRDERSLKWTKGIAPKKVVVVSGKIINIVTH</sequence>
<name>A0A5J4QRL2_9ZZZZ</name>
<evidence type="ECO:0000256" key="6">
    <source>
        <dbReference type="ARBA" id="ARBA00022917"/>
    </source>
</evidence>
<reference evidence="10" key="1">
    <citation type="submission" date="2019-03" db="EMBL/GenBank/DDBJ databases">
        <title>Single cell metagenomics reveals metabolic interactions within the superorganism composed of flagellate Streblomastix strix and complex community of Bacteroidetes bacteria on its surface.</title>
        <authorList>
            <person name="Treitli S.C."/>
            <person name="Kolisko M."/>
            <person name="Husnik F."/>
            <person name="Keeling P."/>
            <person name="Hampl V."/>
        </authorList>
    </citation>
    <scope>NUCLEOTIDE SEQUENCE</scope>
    <source>
        <strain evidence="10">STM</strain>
    </source>
</reference>
<proteinExistence type="inferred from homology"/>
<evidence type="ECO:0000259" key="9">
    <source>
        <dbReference type="Pfam" id="PF08264"/>
    </source>
</evidence>
<evidence type="ECO:0000256" key="5">
    <source>
        <dbReference type="ARBA" id="ARBA00022840"/>
    </source>
</evidence>
<evidence type="ECO:0000256" key="2">
    <source>
        <dbReference type="ARBA" id="ARBA00013164"/>
    </source>
</evidence>
<accession>A0A5J4QRL2</accession>
<gene>
    <name evidence="10" type="ORF">EZS27_026178</name>
</gene>
<dbReference type="CDD" id="cd07958">
    <property type="entry name" value="Anticodon_Ia_Leu_BEm"/>
    <property type="match status" value="1"/>
</dbReference>
<dbReference type="GO" id="GO:0005829">
    <property type="term" value="C:cytosol"/>
    <property type="evidence" value="ECO:0007669"/>
    <property type="project" value="TreeGrafter"/>
</dbReference>
<dbReference type="PANTHER" id="PTHR43740">
    <property type="entry name" value="LEUCYL-TRNA SYNTHETASE"/>
    <property type="match status" value="1"/>
</dbReference>
<evidence type="ECO:0000256" key="8">
    <source>
        <dbReference type="ARBA" id="ARBA00047469"/>
    </source>
</evidence>
<keyword evidence="4" id="KW-0547">Nucleotide-binding</keyword>
<evidence type="ECO:0000313" key="10">
    <source>
        <dbReference type="EMBL" id="KAA6324496.1"/>
    </source>
</evidence>
<keyword evidence="6" id="KW-0648">Protein biosynthesis</keyword>
<dbReference type="GO" id="GO:0004823">
    <property type="term" value="F:leucine-tRNA ligase activity"/>
    <property type="evidence" value="ECO:0007669"/>
    <property type="project" value="UniProtKB-EC"/>
</dbReference>
<dbReference type="GO" id="GO:0005739">
    <property type="term" value="C:mitochondrion"/>
    <property type="evidence" value="ECO:0007669"/>
    <property type="project" value="UniProtKB-ARBA"/>
</dbReference>
<dbReference type="SUPFAM" id="SSF47323">
    <property type="entry name" value="Anticodon-binding domain of a subclass of class I aminoacyl-tRNA synthetases"/>
    <property type="match status" value="1"/>
</dbReference>
<dbReference type="EC" id="6.1.1.4" evidence="2"/>
<comment type="similarity">
    <text evidence="1">Belongs to the class-I aminoacyl-tRNA synthetase family.</text>
</comment>
<evidence type="ECO:0000256" key="4">
    <source>
        <dbReference type="ARBA" id="ARBA00022741"/>
    </source>
</evidence>
<dbReference type="PRINTS" id="PR00985">
    <property type="entry name" value="TRNASYNTHLEU"/>
</dbReference>
<comment type="catalytic activity">
    <reaction evidence="8">
        <text>tRNA(Leu) + L-leucine + ATP = L-leucyl-tRNA(Leu) + AMP + diphosphate</text>
        <dbReference type="Rhea" id="RHEA:11688"/>
        <dbReference type="Rhea" id="RHEA-COMP:9613"/>
        <dbReference type="Rhea" id="RHEA-COMP:9622"/>
        <dbReference type="ChEBI" id="CHEBI:30616"/>
        <dbReference type="ChEBI" id="CHEBI:33019"/>
        <dbReference type="ChEBI" id="CHEBI:57427"/>
        <dbReference type="ChEBI" id="CHEBI:78442"/>
        <dbReference type="ChEBI" id="CHEBI:78494"/>
        <dbReference type="ChEBI" id="CHEBI:456215"/>
        <dbReference type="EC" id="6.1.1.4"/>
    </reaction>
</comment>
<dbReference type="InterPro" id="IPR014729">
    <property type="entry name" value="Rossmann-like_a/b/a_fold"/>
</dbReference>
<evidence type="ECO:0000256" key="3">
    <source>
        <dbReference type="ARBA" id="ARBA00022598"/>
    </source>
</evidence>
<dbReference type="FunFam" id="1.10.730.10:FF:000011">
    <property type="entry name" value="Leucine--tRNA ligase chloroplastic/mitochondrial"/>
    <property type="match status" value="1"/>
</dbReference>
<dbReference type="Pfam" id="PF08264">
    <property type="entry name" value="Anticodon_1"/>
    <property type="match status" value="1"/>
</dbReference>
<dbReference type="Gene3D" id="1.10.730.10">
    <property type="entry name" value="Isoleucyl-tRNA Synthetase, Domain 1"/>
    <property type="match status" value="1"/>
</dbReference>
<keyword evidence="7" id="KW-0030">Aminoacyl-tRNA synthetase</keyword>
<keyword evidence="3" id="KW-0436">Ligase</keyword>
<organism evidence="10">
    <name type="scientific">termite gut metagenome</name>
    <dbReference type="NCBI Taxonomy" id="433724"/>
    <lineage>
        <taxon>unclassified sequences</taxon>
        <taxon>metagenomes</taxon>
        <taxon>organismal metagenomes</taxon>
    </lineage>
</organism>
<dbReference type="InterPro" id="IPR002302">
    <property type="entry name" value="Leu-tRNA-ligase"/>
</dbReference>
<dbReference type="GO" id="GO:0005524">
    <property type="term" value="F:ATP binding"/>
    <property type="evidence" value="ECO:0007669"/>
    <property type="project" value="UniProtKB-KW"/>
</dbReference>
<dbReference type="EMBL" id="SNRY01002560">
    <property type="protein sequence ID" value="KAA6324496.1"/>
    <property type="molecule type" value="Genomic_DNA"/>
</dbReference>
<dbReference type="GO" id="GO:0006429">
    <property type="term" value="P:leucyl-tRNA aminoacylation"/>
    <property type="evidence" value="ECO:0007669"/>
    <property type="project" value="InterPro"/>
</dbReference>
<evidence type="ECO:0000256" key="1">
    <source>
        <dbReference type="ARBA" id="ARBA00005594"/>
    </source>
</evidence>